<evidence type="ECO:0000256" key="2">
    <source>
        <dbReference type="SAM" id="MobiDB-lite"/>
    </source>
</evidence>
<dbReference type="GO" id="GO:0071786">
    <property type="term" value="P:endoplasmic reticulum tubular network organization"/>
    <property type="evidence" value="ECO:0007669"/>
    <property type="project" value="TreeGrafter"/>
</dbReference>
<dbReference type="AlphaFoldDB" id="A0A168QZ56"/>
<dbReference type="STRING" id="4829.A0A168QZ56"/>
<dbReference type="GO" id="GO:0016020">
    <property type="term" value="C:membrane"/>
    <property type="evidence" value="ECO:0007669"/>
    <property type="project" value="UniProtKB-SubCell"/>
</dbReference>
<dbReference type="Pfam" id="PF03134">
    <property type="entry name" value="TB2_DP1_HVA22"/>
    <property type="match status" value="1"/>
</dbReference>
<proteinExistence type="inferred from homology"/>
<gene>
    <name evidence="3" type="primary">ABSGL_11692.1 scaffold 12318</name>
</gene>
<name>A0A168QZ56_ABSGL</name>
<evidence type="ECO:0000313" key="4">
    <source>
        <dbReference type="Proteomes" id="UP000078561"/>
    </source>
</evidence>
<reference evidence="3" key="1">
    <citation type="submission" date="2016-04" db="EMBL/GenBank/DDBJ databases">
        <authorList>
            <person name="Evans L.H."/>
            <person name="Alamgir A."/>
            <person name="Owens N."/>
            <person name="Weber N.D."/>
            <person name="Virtaneva K."/>
            <person name="Barbian K."/>
            <person name="Babar A."/>
            <person name="Rosenke K."/>
        </authorList>
    </citation>
    <scope>NUCLEOTIDE SEQUENCE [LARGE SCALE GENOMIC DNA]</scope>
    <source>
        <strain evidence="3">CBS 101.48</strain>
    </source>
</reference>
<accession>A0A168QZ56</accession>
<feature type="compositionally biased region" description="Low complexity" evidence="2">
    <location>
        <begin position="169"/>
        <end position="181"/>
    </location>
</feature>
<evidence type="ECO:0000256" key="1">
    <source>
        <dbReference type="RuleBase" id="RU362006"/>
    </source>
</evidence>
<dbReference type="OMA" id="RAGDMAC"/>
<dbReference type="GO" id="GO:0071782">
    <property type="term" value="C:endoplasmic reticulum tubular network"/>
    <property type="evidence" value="ECO:0007669"/>
    <property type="project" value="TreeGrafter"/>
</dbReference>
<evidence type="ECO:0000313" key="3">
    <source>
        <dbReference type="EMBL" id="SAM05817.1"/>
    </source>
</evidence>
<dbReference type="PANTHER" id="PTHR12300">
    <property type="entry name" value="HVA22-LIKE PROTEINS"/>
    <property type="match status" value="1"/>
</dbReference>
<keyword evidence="1" id="KW-1133">Transmembrane helix</keyword>
<sequence length="244" mass="27554">MCFKAIKVQDANQFSPLIIYWMVTSTYLVTEYIADIFVFWFPFYYELKLVLILWLLLPQTNGTMLFYSQYMEPFLKANEPLIDQTVVDIQQNVKNQISSWGQKAVHFVRTFISDSLFKPSEANVVEEATVSTKADERDSWSPYGIFAALMAATSEYQLTHGSSSRKDTSAALDSTSSTPPTIDQEGDTAMERVDSYDSLTSIVFNGRKGDDTTTAPPPSSSTWSGYVSSWIWKPETSSLDRKQA</sequence>
<dbReference type="EMBL" id="LT554473">
    <property type="protein sequence ID" value="SAM05817.1"/>
    <property type="molecule type" value="Genomic_DNA"/>
</dbReference>
<dbReference type="InterPro" id="IPR004345">
    <property type="entry name" value="TB2_DP1_HVA22"/>
</dbReference>
<feature type="transmembrane region" description="Helical" evidence="1">
    <location>
        <begin position="20"/>
        <end position="43"/>
    </location>
</feature>
<comment type="subcellular location">
    <subcellularLocation>
        <location evidence="1">Membrane</location>
        <topology evidence="1">Multi-pass membrane protein</topology>
    </subcellularLocation>
</comment>
<keyword evidence="1" id="KW-0812">Transmembrane</keyword>
<feature type="transmembrane region" description="Helical" evidence="1">
    <location>
        <begin position="49"/>
        <end position="67"/>
    </location>
</feature>
<protein>
    <recommendedName>
        <fullName evidence="1">Protein YOP1</fullName>
    </recommendedName>
</protein>
<dbReference type="Proteomes" id="UP000078561">
    <property type="component" value="Unassembled WGS sequence"/>
</dbReference>
<comment type="similarity">
    <text evidence="1">Belongs to the DP1 family.</text>
</comment>
<dbReference type="InParanoid" id="A0A168QZ56"/>
<keyword evidence="1" id="KW-0472">Membrane</keyword>
<feature type="region of interest" description="Disordered" evidence="2">
    <location>
        <begin position="204"/>
        <end position="225"/>
    </location>
</feature>
<dbReference type="PANTHER" id="PTHR12300:SF117">
    <property type="entry name" value="LP05237P-RELATED"/>
    <property type="match status" value="1"/>
</dbReference>
<organism evidence="3">
    <name type="scientific">Absidia glauca</name>
    <name type="common">Pin mould</name>
    <dbReference type="NCBI Taxonomy" id="4829"/>
    <lineage>
        <taxon>Eukaryota</taxon>
        <taxon>Fungi</taxon>
        <taxon>Fungi incertae sedis</taxon>
        <taxon>Mucoromycota</taxon>
        <taxon>Mucoromycotina</taxon>
        <taxon>Mucoromycetes</taxon>
        <taxon>Mucorales</taxon>
        <taxon>Cunninghamellaceae</taxon>
        <taxon>Absidia</taxon>
    </lineage>
</organism>
<comment type="caution">
    <text evidence="1">Lacks conserved residue(s) required for the propagation of feature annotation.</text>
</comment>
<feature type="region of interest" description="Disordered" evidence="2">
    <location>
        <begin position="160"/>
        <end position="186"/>
    </location>
</feature>
<keyword evidence="4" id="KW-1185">Reference proteome</keyword>
<dbReference type="OrthoDB" id="434647at2759"/>